<dbReference type="Pfam" id="PF14910">
    <property type="entry name" value="MMS22L_N"/>
    <property type="match status" value="1"/>
</dbReference>
<dbReference type="PANTHER" id="PTHR28547:SF1">
    <property type="entry name" value="PROTEIN MMS22-LIKE"/>
    <property type="match status" value="1"/>
</dbReference>
<organism evidence="2 3">
    <name type="scientific">Cavia porcellus</name>
    <name type="common">Guinea pig</name>
    <dbReference type="NCBI Taxonomy" id="10141"/>
    <lineage>
        <taxon>Eukaryota</taxon>
        <taxon>Metazoa</taxon>
        <taxon>Chordata</taxon>
        <taxon>Craniata</taxon>
        <taxon>Vertebrata</taxon>
        <taxon>Euteleostomi</taxon>
        <taxon>Mammalia</taxon>
        <taxon>Eutheria</taxon>
        <taxon>Euarchontoglires</taxon>
        <taxon>Glires</taxon>
        <taxon>Rodentia</taxon>
        <taxon>Hystricomorpha</taxon>
        <taxon>Caviidae</taxon>
        <taxon>Cavia</taxon>
    </lineage>
</organism>
<dbReference type="PANTHER" id="PTHR28547">
    <property type="entry name" value="PROTEIN MMS22-LIKE"/>
    <property type="match status" value="1"/>
</dbReference>
<dbReference type="GO" id="GO:0000724">
    <property type="term" value="P:double-strand break repair via homologous recombination"/>
    <property type="evidence" value="ECO:0007669"/>
    <property type="project" value="InterPro"/>
</dbReference>
<dbReference type="InterPro" id="IPR042320">
    <property type="entry name" value="MMS22-like"/>
</dbReference>
<evidence type="ECO:0000313" key="3">
    <source>
        <dbReference type="Proteomes" id="UP000005447"/>
    </source>
</evidence>
<reference evidence="2" key="2">
    <citation type="submission" date="2025-08" db="UniProtKB">
        <authorList>
            <consortium name="Ensembl"/>
        </authorList>
    </citation>
    <scope>IDENTIFICATION</scope>
    <source>
        <strain evidence="2">2N</strain>
    </source>
</reference>
<reference evidence="3" key="1">
    <citation type="journal article" date="2011" name="Nature">
        <title>A high-resolution map of human evolutionary constraint using 29 mammals.</title>
        <authorList>
            <person name="Lindblad-Toh K."/>
            <person name="Garber M."/>
            <person name="Zuk O."/>
            <person name="Lin M.F."/>
            <person name="Parker B.J."/>
            <person name="Washietl S."/>
            <person name="Kheradpour P."/>
            <person name="Ernst J."/>
            <person name="Jordan G."/>
            <person name="Mauceli E."/>
            <person name="Ward L.D."/>
            <person name="Lowe C.B."/>
            <person name="Holloway A.K."/>
            <person name="Clamp M."/>
            <person name="Gnerre S."/>
            <person name="Alfoldi J."/>
            <person name="Beal K."/>
            <person name="Chang J."/>
            <person name="Clawson H."/>
            <person name="Cuff J."/>
            <person name="Di Palma F."/>
            <person name="Fitzgerald S."/>
            <person name="Flicek P."/>
            <person name="Guttman M."/>
            <person name="Hubisz M.J."/>
            <person name="Jaffe D.B."/>
            <person name="Jungreis I."/>
            <person name="Kent W.J."/>
            <person name="Kostka D."/>
            <person name="Lara M."/>
            <person name="Martins A.L."/>
            <person name="Massingham T."/>
            <person name="Moltke I."/>
            <person name="Raney B.J."/>
            <person name="Rasmussen M.D."/>
            <person name="Robinson J."/>
            <person name="Stark A."/>
            <person name="Vilella A.J."/>
            <person name="Wen J."/>
            <person name="Xie X."/>
            <person name="Zody M.C."/>
            <person name="Baldwin J."/>
            <person name="Bloom T."/>
            <person name="Chin C.W."/>
            <person name="Heiman D."/>
            <person name="Nicol R."/>
            <person name="Nusbaum C."/>
            <person name="Young S."/>
            <person name="Wilkinson J."/>
            <person name="Worley K.C."/>
            <person name="Kovar C.L."/>
            <person name="Muzny D.M."/>
            <person name="Gibbs R.A."/>
            <person name="Cree A."/>
            <person name="Dihn H.H."/>
            <person name="Fowler G."/>
            <person name="Jhangiani S."/>
            <person name="Joshi V."/>
            <person name="Lee S."/>
            <person name="Lewis L.R."/>
            <person name="Nazareth L.V."/>
            <person name="Okwuonu G."/>
            <person name="Santibanez J."/>
            <person name="Warren W.C."/>
            <person name="Mardis E.R."/>
            <person name="Weinstock G.M."/>
            <person name="Wilson R.K."/>
            <person name="Delehaunty K."/>
            <person name="Dooling D."/>
            <person name="Fronik C."/>
            <person name="Fulton L."/>
            <person name="Fulton B."/>
            <person name="Graves T."/>
            <person name="Minx P."/>
            <person name="Sodergren E."/>
            <person name="Birney E."/>
            <person name="Margulies E.H."/>
            <person name="Herrero J."/>
            <person name="Green E.D."/>
            <person name="Haussler D."/>
            <person name="Siepel A."/>
            <person name="Goldman N."/>
            <person name="Pollard K.S."/>
            <person name="Pedersen J.S."/>
            <person name="Lander E.S."/>
            <person name="Kellis M."/>
        </authorList>
    </citation>
    <scope>NUCLEOTIDE SEQUENCE [LARGE SCALE GENOMIC DNA]</scope>
    <source>
        <strain evidence="3">2N</strain>
    </source>
</reference>
<dbReference type="AlphaFoldDB" id="A0A286XLK2"/>
<keyword evidence="3" id="KW-1185">Reference proteome</keyword>
<feature type="domain" description="Protein MMS22-like N-terminal" evidence="1">
    <location>
        <begin position="2"/>
        <end position="116"/>
    </location>
</feature>
<reference evidence="2" key="3">
    <citation type="submission" date="2025-09" db="UniProtKB">
        <authorList>
            <consortium name="Ensembl"/>
        </authorList>
    </citation>
    <scope>IDENTIFICATION</scope>
    <source>
        <strain evidence="2">2N</strain>
    </source>
</reference>
<dbReference type="Ensembl" id="ENSCPOT00000041388.1">
    <property type="protein sequence ID" value="ENSCPOP00000026330.1"/>
    <property type="gene ID" value="ENSCPOG00000039717.1"/>
</dbReference>
<dbReference type="VEuPathDB" id="HostDB:ENSCPOG00000039717"/>
<dbReference type="Bgee" id="ENSCPOG00000039717">
    <property type="expression patterns" value="Expressed in testis and 12 other cell types or tissues"/>
</dbReference>
<dbReference type="GeneTree" id="ENSGT00390000011769"/>
<evidence type="ECO:0000259" key="1">
    <source>
        <dbReference type="Pfam" id="PF14910"/>
    </source>
</evidence>
<protein>
    <submittedName>
        <fullName evidence="2">MMS22 like, DNA repair protein</fullName>
    </submittedName>
</protein>
<dbReference type="EMBL" id="AAKN02041168">
    <property type="status" value="NOT_ANNOTATED_CDS"/>
    <property type="molecule type" value="Genomic_DNA"/>
</dbReference>
<dbReference type="InterPro" id="IPR029425">
    <property type="entry name" value="MMS22L_N"/>
</dbReference>
<dbReference type="Proteomes" id="UP000005447">
    <property type="component" value="Unassembled WGS sequence"/>
</dbReference>
<sequence>MIQRHSLWTLLSIYIDGVQEVFETSYCLYPSHEKLLNDGFSMLLRACRESELRAVLNFLQAVLARIRSFHQQSSQELQKKVDLAVQSSLLAKERHLAAVVSALWRHFFSFLKSQRIAEIVPVSQLADAAAGQH</sequence>
<name>A0A286XLK2_CAVPO</name>
<dbReference type="EMBL" id="AAKN02041169">
    <property type="status" value="NOT_ANNOTATED_CDS"/>
    <property type="molecule type" value="Genomic_DNA"/>
</dbReference>
<dbReference type="GO" id="GO:0043596">
    <property type="term" value="C:nuclear replication fork"/>
    <property type="evidence" value="ECO:0007669"/>
    <property type="project" value="TreeGrafter"/>
</dbReference>
<accession>A0A286XLK2</accession>
<gene>
    <name evidence="2" type="primary">MMS22L</name>
</gene>
<evidence type="ECO:0000313" key="2">
    <source>
        <dbReference type="Ensembl" id="ENSCPOP00000026330.1"/>
    </source>
</evidence>
<dbReference type="GO" id="GO:0031297">
    <property type="term" value="P:replication fork processing"/>
    <property type="evidence" value="ECO:0007669"/>
    <property type="project" value="InterPro"/>
</dbReference>
<proteinExistence type="predicted"/>